<evidence type="ECO:0000256" key="5">
    <source>
        <dbReference type="ARBA" id="ARBA00022679"/>
    </source>
</evidence>
<dbReference type="SUPFAM" id="SSF53335">
    <property type="entry name" value="S-adenosyl-L-methionine-dependent methyltransferases"/>
    <property type="match status" value="1"/>
</dbReference>
<evidence type="ECO:0000259" key="13">
    <source>
        <dbReference type="Pfam" id="PF12623"/>
    </source>
</evidence>
<keyword evidence="5 14" id="KW-0808">Transferase</keyword>
<evidence type="ECO:0000256" key="9">
    <source>
        <dbReference type="ARBA" id="ARBA00022884"/>
    </source>
</evidence>
<evidence type="ECO:0000256" key="11">
    <source>
        <dbReference type="ARBA" id="ARBA00035025"/>
    </source>
</evidence>
<dbReference type="GO" id="GO:0090486">
    <property type="term" value="F:small RNA 2'-O-methyltransferase activity"/>
    <property type="evidence" value="ECO:0007669"/>
    <property type="project" value="UniProtKB-EC"/>
</dbReference>
<dbReference type="EMBL" id="MF036137">
    <property type="protein sequence ID" value="AUN87445.1"/>
    <property type="molecule type" value="Genomic_DNA"/>
</dbReference>
<keyword evidence="4 14" id="KW-0489">Methyltransferase</keyword>
<dbReference type="NCBIfam" id="TIGR04074">
    <property type="entry name" value="bacter_Hen1"/>
    <property type="match status" value="1"/>
</dbReference>
<dbReference type="InterPro" id="IPR026610">
    <property type="entry name" value="Hen1"/>
</dbReference>
<evidence type="ECO:0000256" key="1">
    <source>
        <dbReference type="ARBA" id="ARBA00001946"/>
    </source>
</evidence>
<dbReference type="Gene3D" id="3.30.1610.20">
    <property type="entry name" value="Hen1, N-terminal domain"/>
    <property type="match status" value="1"/>
</dbReference>
<keyword evidence="9" id="KW-0694">RNA-binding</keyword>
<dbReference type="InterPro" id="IPR024740">
    <property type="entry name" value="Hen1_N"/>
</dbReference>
<evidence type="ECO:0000256" key="8">
    <source>
        <dbReference type="ARBA" id="ARBA00022842"/>
    </source>
</evidence>
<dbReference type="PANTHER" id="PTHR21404">
    <property type="entry name" value="HEN1"/>
    <property type="match status" value="1"/>
</dbReference>
<keyword evidence="7" id="KW-0479">Metal-binding</keyword>
<evidence type="ECO:0000313" key="14">
    <source>
        <dbReference type="EMBL" id="AUN87445.1"/>
    </source>
</evidence>
<evidence type="ECO:0000256" key="7">
    <source>
        <dbReference type="ARBA" id="ARBA00022723"/>
    </source>
</evidence>
<dbReference type="Pfam" id="PF12623">
    <property type="entry name" value="Hen1_L"/>
    <property type="match status" value="1"/>
</dbReference>
<comment type="catalytic activity">
    <reaction evidence="12">
        <text>small RNA 3'-end nucleotide + S-adenosyl-L-methionine = small RNA 3'-end 2'-O-methylnucleotide + S-adenosyl-L-homocysteine + H(+)</text>
        <dbReference type="Rhea" id="RHEA:37887"/>
        <dbReference type="Rhea" id="RHEA-COMP:10415"/>
        <dbReference type="Rhea" id="RHEA-COMP:10416"/>
        <dbReference type="ChEBI" id="CHEBI:15378"/>
        <dbReference type="ChEBI" id="CHEBI:57856"/>
        <dbReference type="ChEBI" id="CHEBI:59789"/>
        <dbReference type="ChEBI" id="CHEBI:74896"/>
        <dbReference type="ChEBI" id="CHEBI:74898"/>
        <dbReference type="EC" id="2.1.1.386"/>
    </reaction>
</comment>
<dbReference type="Pfam" id="PF13489">
    <property type="entry name" value="Methyltransf_23"/>
    <property type="match status" value="1"/>
</dbReference>
<evidence type="ECO:0000256" key="2">
    <source>
        <dbReference type="ARBA" id="ARBA00009026"/>
    </source>
</evidence>
<dbReference type="InterPro" id="IPR024026">
    <property type="entry name" value="3'-RNA_MeTfrase_Hen1_bac"/>
</dbReference>
<dbReference type="GO" id="GO:0003723">
    <property type="term" value="F:RNA binding"/>
    <property type="evidence" value="ECO:0007669"/>
    <property type="project" value="UniProtKB-KW"/>
</dbReference>
<dbReference type="Gene3D" id="3.40.50.150">
    <property type="entry name" value="Vaccinia Virus protein VP39"/>
    <property type="match status" value="1"/>
</dbReference>
<organism evidence="14">
    <name type="scientific">Micromonospora echinospora</name>
    <name type="common">Micromonospora purpurea</name>
    <dbReference type="NCBI Taxonomy" id="1877"/>
    <lineage>
        <taxon>Bacteria</taxon>
        <taxon>Bacillati</taxon>
        <taxon>Actinomycetota</taxon>
        <taxon>Actinomycetes</taxon>
        <taxon>Micromonosporales</taxon>
        <taxon>Micromonosporaceae</taxon>
        <taxon>Micromonospora</taxon>
    </lineage>
</organism>
<evidence type="ECO:0000256" key="6">
    <source>
        <dbReference type="ARBA" id="ARBA00022691"/>
    </source>
</evidence>
<evidence type="ECO:0000256" key="12">
    <source>
        <dbReference type="ARBA" id="ARBA00048418"/>
    </source>
</evidence>
<comment type="cofactor">
    <cofactor evidence="1">
        <name>Mg(2+)</name>
        <dbReference type="ChEBI" id="CHEBI:18420"/>
    </cofactor>
</comment>
<protein>
    <recommendedName>
        <fullName evidence="3">Small RNA 2'-O-methyltransferase</fullName>
        <ecNumber evidence="11">2.1.1.386</ecNumber>
    </recommendedName>
</protein>
<reference evidence="14" key="1">
    <citation type="submission" date="2017-05" db="EMBL/GenBank/DDBJ databases">
        <title>putative methyltransferase gene in Micromonospora echinospora ATCC15835.</title>
        <authorList>
            <person name="Li S."/>
            <person name="Xiong B."/>
            <person name="Huang F."/>
            <person name="Reva A."/>
            <person name="Deng Z."/>
            <person name="Leadlay P.F."/>
            <person name="Sun Y."/>
        </authorList>
    </citation>
    <scope>NUCLEOTIDE SEQUENCE</scope>
    <source>
        <strain evidence="14">ATCC 15835</strain>
    </source>
</reference>
<dbReference type="InterPro" id="IPR038546">
    <property type="entry name" value="Hen1_N_sf"/>
</dbReference>
<dbReference type="PANTHER" id="PTHR21404:SF3">
    <property type="entry name" value="SMALL RNA 2'-O-METHYLTRANSFERASE"/>
    <property type="match status" value="1"/>
</dbReference>
<comment type="similarity">
    <text evidence="2">Belongs to the methyltransferase superfamily. HEN1 family.</text>
</comment>
<sequence>MVGWEAVTVFLTITSTAPPATDLGFLLHKHPGRVQSFEVAAGQAHVFYPEATARRCTAALLVEVDPVALVRGKGPGGPDGFSLAQYVNDRPYAASSMLAAALGRVFRTAMAGRCDARPELPGQRLPLEVRVPALPCVGGAEVARRVFEPLGWSVEAATLPLDPQVPHWGPSRYLDVRLTGRMRLAEALNHLYVLLPVLDNTKHYWVTTDEVDKLVRAGAGWLQEHPERNLILRRYLAHKRTLVSTAVGRLAEVDDAEPQTLDNAVPDGDGVPQRSLSLAEQRRGAVLATLRAAGATRVVDLGCGDGTLLRALAADPVFTEVVGVDVSARALQIAARRLHLDRMSERQRERVGLIQSSLTYRDSRIAGFDAVVLMEVVEHVDPPRLGALERTVFAHARPGTVVVTTPNVEYNVRYPDLPPGRMRHRDHRFEWTRAQFRSWAEAVAAVWDYSVRLLPVGADDPEVGPPTQMAVFTRHDAPGDAR</sequence>
<evidence type="ECO:0000256" key="4">
    <source>
        <dbReference type="ARBA" id="ARBA00022603"/>
    </source>
</evidence>
<dbReference type="GO" id="GO:0031047">
    <property type="term" value="P:regulatory ncRNA-mediated gene silencing"/>
    <property type="evidence" value="ECO:0007669"/>
    <property type="project" value="UniProtKB-KW"/>
</dbReference>
<dbReference type="EC" id="2.1.1.386" evidence="11"/>
<evidence type="ECO:0000256" key="3">
    <source>
        <dbReference type="ARBA" id="ARBA00021330"/>
    </source>
</evidence>
<proteinExistence type="inferred from homology"/>
<dbReference type="GO" id="GO:0001510">
    <property type="term" value="P:RNA methylation"/>
    <property type="evidence" value="ECO:0007669"/>
    <property type="project" value="InterPro"/>
</dbReference>
<keyword evidence="8" id="KW-0460">Magnesium</keyword>
<accession>A0A2I6RLF1</accession>
<dbReference type="AlphaFoldDB" id="A0A2I6RLF1"/>
<name>A0A2I6RLF1_MICEC</name>
<keyword evidence="10" id="KW-0943">RNA-mediated gene silencing</keyword>
<dbReference type="CDD" id="cd02440">
    <property type="entry name" value="AdoMet_MTases"/>
    <property type="match status" value="1"/>
</dbReference>
<evidence type="ECO:0000256" key="10">
    <source>
        <dbReference type="ARBA" id="ARBA00023158"/>
    </source>
</evidence>
<feature type="domain" description="Hen1 N-terminal" evidence="13">
    <location>
        <begin position="9"/>
        <end position="251"/>
    </location>
</feature>
<keyword evidence="6" id="KW-0949">S-adenosyl-L-methionine</keyword>
<dbReference type="GO" id="GO:0046872">
    <property type="term" value="F:metal ion binding"/>
    <property type="evidence" value="ECO:0007669"/>
    <property type="project" value="UniProtKB-KW"/>
</dbReference>
<dbReference type="InterPro" id="IPR029063">
    <property type="entry name" value="SAM-dependent_MTases_sf"/>
</dbReference>